<proteinExistence type="inferred from homology"/>
<protein>
    <submittedName>
        <fullName evidence="6">PBPb domain-containing protein</fullName>
    </submittedName>
</protein>
<accession>A0A1I7ZE26</accession>
<sequence>MHRIDCIQPDTSCVEVAAKIIEECSMSLTRTLQHLGLALAASVVSLTAQATSLTVAYQTIPTPSNVPQADGVYEKETGAKIDWRKFDGGAEVINAVASGDVQIAYLGSSPLAAAASRKLPIETFLIAAELGTSEELVVRNGSGIQAPPDLIGKTIATPFVSTSHYSLLAALKHWKIDPKQVNIINLTPANIVAAWARGDIDGAYTWDPALSKAKESGKVLISSGELAKLGAPTFDVWLVRKDFAEKHPDIVSAFARVTLASYQSYTRDPTAWVANADNISKLSRLTGATPQEIPNVLAGSGFLSAADQIKTLGQPTAKALADTSAFLKEQGRIDEVLPDYARYTTSKYVEAAASQANARYPGADHLALRDVSLQLGPGQLVVVLGPSGSGKTTLLNLIAGFTLPSAGTITLDGEPVRGPGADRGVVFQDDALLPWQTVLENVAFGLTLRGESGEQRQAVVRHQLALVGLEGLEQRRIWQLSGGQKQR</sequence>
<dbReference type="InterPro" id="IPR027417">
    <property type="entry name" value="P-loop_NTPase"/>
</dbReference>
<dbReference type="Gene3D" id="3.40.50.300">
    <property type="entry name" value="P-loop containing nucleotide triphosphate hydrolases"/>
    <property type="match status" value="1"/>
</dbReference>
<dbReference type="Pfam" id="PF00005">
    <property type="entry name" value="ABC_tran"/>
    <property type="match status" value="1"/>
</dbReference>
<dbReference type="InterPro" id="IPR015168">
    <property type="entry name" value="SsuA/THI5"/>
</dbReference>
<dbReference type="WBParaSite" id="L893_g2561.t1">
    <property type="protein sequence ID" value="L893_g2561.t1"/>
    <property type="gene ID" value="L893_g2561"/>
</dbReference>
<evidence type="ECO:0000256" key="1">
    <source>
        <dbReference type="ARBA" id="ARBA00004418"/>
    </source>
</evidence>
<dbReference type="SUPFAM" id="SSF53850">
    <property type="entry name" value="Periplasmic binding protein-like II"/>
    <property type="match status" value="1"/>
</dbReference>
<dbReference type="InterPro" id="IPR001638">
    <property type="entry name" value="Solute-binding_3/MltF_N"/>
</dbReference>
<dbReference type="Proteomes" id="UP000095287">
    <property type="component" value="Unplaced"/>
</dbReference>
<reference evidence="6" key="1">
    <citation type="submission" date="2016-11" db="UniProtKB">
        <authorList>
            <consortium name="WormBaseParasite"/>
        </authorList>
    </citation>
    <scope>IDENTIFICATION</scope>
</reference>
<dbReference type="Gene3D" id="3.40.190.10">
    <property type="entry name" value="Periplasmic binding protein-like II"/>
    <property type="match status" value="2"/>
</dbReference>
<comment type="subcellular location">
    <subcellularLocation>
        <location evidence="1">Periplasm</location>
    </subcellularLocation>
</comment>
<dbReference type="AlphaFoldDB" id="A0A1I7ZE26"/>
<keyword evidence="3" id="KW-0732">Signal</keyword>
<comment type="similarity">
    <text evidence="2">Belongs to the bacterial solute-binding protein SsuA/TauA family.</text>
</comment>
<dbReference type="SUPFAM" id="SSF52540">
    <property type="entry name" value="P-loop containing nucleoside triphosphate hydrolases"/>
    <property type="match status" value="1"/>
</dbReference>
<dbReference type="InterPro" id="IPR003439">
    <property type="entry name" value="ABC_transporter-like_ATP-bd"/>
</dbReference>
<dbReference type="PANTHER" id="PTHR30024:SF47">
    <property type="entry name" value="TAURINE-BINDING PERIPLASMIC PROTEIN"/>
    <property type="match status" value="1"/>
</dbReference>
<dbReference type="SMART" id="SM00062">
    <property type="entry name" value="PBPb"/>
    <property type="match status" value="1"/>
</dbReference>
<dbReference type="Pfam" id="PF09084">
    <property type="entry name" value="NMT1"/>
    <property type="match status" value="1"/>
</dbReference>
<organism evidence="5 6">
    <name type="scientific">Steinernema glaseri</name>
    <dbReference type="NCBI Taxonomy" id="37863"/>
    <lineage>
        <taxon>Eukaryota</taxon>
        <taxon>Metazoa</taxon>
        <taxon>Ecdysozoa</taxon>
        <taxon>Nematoda</taxon>
        <taxon>Chromadorea</taxon>
        <taxon>Rhabditida</taxon>
        <taxon>Tylenchina</taxon>
        <taxon>Panagrolaimomorpha</taxon>
        <taxon>Strongyloidoidea</taxon>
        <taxon>Steinernematidae</taxon>
        <taxon>Steinernema</taxon>
    </lineage>
</organism>
<dbReference type="CDD" id="cd13560">
    <property type="entry name" value="PBP2_taurine"/>
    <property type="match status" value="1"/>
</dbReference>
<feature type="domain" description="Solute-binding protein family 3/N-terminal" evidence="4">
    <location>
        <begin position="52"/>
        <end position="269"/>
    </location>
</feature>
<dbReference type="GO" id="GO:0016887">
    <property type="term" value="F:ATP hydrolysis activity"/>
    <property type="evidence" value="ECO:0007669"/>
    <property type="project" value="InterPro"/>
</dbReference>
<dbReference type="PANTHER" id="PTHR30024">
    <property type="entry name" value="ALIPHATIC SULFONATES-BINDING PROTEIN-RELATED"/>
    <property type="match status" value="1"/>
</dbReference>
<dbReference type="InterPro" id="IPR010068">
    <property type="entry name" value="Peri-bd_TauA"/>
</dbReference>
<dbReference type="GO" id="GO:0005524">
    <property type="term" value="F:ATP binding"/>
    <property type="evidence" value="ECO:0007669"/>
    <property type="project" value="InterPro"/>
</dbReference>
<evidence type="ECO:0000259" key="4">
    <source>
        <dbReference type="SMART" id="SM00062"/>
    </source>
</evidence>
<dbReference type="NCBIfam" id="TIGR01729">
    <property type="entry name" value="taurine_ABC_bnd"/>
    <property type="match status" value="1"/>
</dbReference>
<name>A0A1I7ZE26_9BILA</name>
<evidence type="ECO:0000313" key="6">
    <source>
        <dbReference type="WBParaSite" id="L893_g2561.t1"/>
    </source>
</evidence>
<evidence type="ECO:0000256" key="3">
    <source>
        <dbReference type="ARBA" id="ARBA00022729"/>
    </source>
</evidence>
<keyword evidence="5" id="KW-1185">Reference proteome</keyword>
<evidence type="ECO:0000313" key="5">
    <source>
        <dbReference type="Proteomes" id="UP000095287"/>
    </source>
</evidence>
<dbReference type="GO" id="GO:0042918">
    <property type="term" value="P:alkanesulfonate transmembrane transport"/>
    <property type="evidence" value="ECO:0007669"/>
    <property type="project" value="TreeGrafter"/>
</dbReference>
<evidence type="ECO:0000256" key="2">
    <source>
        <dbReference type="ARBA" id="ARBA00010742"/>
    </source>
</evidence>